<proteinExistence type="predicted"/>
<organism evidence="4 5">
    <name type="scientific">Salvia divinorum</name>
    <name type="common">Maria pastora</name>
    <name type="synonym">Diviner's sage</name>
    <dbReference type="NCBI Taxonomy" id="28513"/>
    <lineage>
        <taxon>Eukaryota</taxon>
        <taxon>Viridiplantae</taxon>
        <taxon>Streptophyta</taxon>
        <taxon>Embryophyta</taxon>
        <taxon>Tracheophyta</taxon>
        <taxon>Spermatophyta</taxon>
        <taxon>Magnoliopsida</taxon>
        <taxon>eudicotyledons</taxon>
        <taxon>Gunneridae</taxon>
        <taxon>Pentapetalae</taxon>
        <taxon>asterids</taxon>
        <taxon>lamiids</taxon>
        <taxon>Lamiales</taxon>
        <taxon>Lamiaceae</taxon>
        <taxon>Nepetoideae</taxon>
        <taxon>Mentheae</taxon>
        <taxon>Salviinae</taxon>
        <taxon>Salvia</taxon>
        <taxon>Salvia subgen. Calosphace</taxon>
    </lineage>
</organism>
<sequence length="284" mass="31569">MFPSNTLCDGGASGDEEEEGPVMAALQRSPTYDRARTAVYRNTAGELALVDVGRIGSDEQKQVLDKLVAAVNEDMEGILRRVRQRFDVVGLEFPKVEVRFENLKVDALVHVGSRALPTVPNFIFDMTEFRIFSGGRRKLPILNNINGIIRPSRLTLLLGPPSSGKTTFLLALAGRLAPSLQMSGTVTYNGRSLEEFTPQRTSAYASQQDLHISEMTVREVLEFAGSCQGAGFKHEILMELLRREKIADIYPDQELDIFIKAVVLGQQTSVLVEYHEDFRIGHLC</sequence>
<name>A0ABD1H7Q2_SALDI</name>
<evidence type="ECO:0000259" key="2">
    <source>
        <dbReference type="Pfam" id="PF00005"/>
    </source>
</evidence>
<evidence type="ECO:0000259" key="3">
    <source>
        <dbReference type="Pfam" id="PF14510"/>
    </source>
</evidence>
<dbReference type="Proteomes" id="UP001567538">
    <property type="component" value="Unassembled WGS sequence"/>
</dbReference>
<feature type="domain" description="Pleiotropic ABC efflux transporter N-terminal" evidence="3">
    <location>
        <begin position="72"/>
        <end position="122"/>
    </location>
</feature>
<gene>
    <name evidence="4" type="ORF">AAHA92_13256</name>
</gene>
<dbReference type="InterPro" id="IPR027417">
    <property type="entry name" value="P-loop_NTPase"/>
</dbReference>
<keyword evidence="5" id="KW-1185">Reference proteome</keyword>
<dbReference type="Pfam" id="PF00005">
    <property type="entry name" value="ABC_tran"/>
    <property type="match status" value="1"/>
</dbReference>
<protein>
    <submittedName>
        <fullName evidence="4">ABC transporter G family member 32-like isoform X1</fullName>
    </submittedName>
</protein>
<dbReference type="EMBL" id="JBEAFC010000006">
    <property type="protein sequence ID" value="KAL1552463.1"/>
    <property type="molecule type" value="Genomic_DNA"/>
</dbReference>
<dbReference type="PANTHER" id="PTHR48040:SF6">
    <property type="entry name" value="ABC TRANSPORTER DOMAIN-CONTAINING PROTEIN"/>
    <property type="match status" value="1"/>
</dbReference>
<dbReference type="Gene3D" id="3.40.50.300">
    <property type="entry name" value="P-loop containing nucleotide triphosphate hydrolases"/>
    <property type="match status" value="1"/>
</dbReference>
<dbReference type="InterPro" id="IPR003439">
    <property type="entry name" value="ABC_transporter-like_ATP-bd"/>
</dbReference>
<dbReference type="Pfam" id="PF14510">
    <property type="entry name" value="ABC_trans_N"/>
    <property type="match status" value="1"/>
</dbReference>
<reference evidence="4 5" key="1">
    <citation type="submission" date="2024-06" db="EMBL/GenBank/DDBJ databases">
        <title>A chromosome level genome sequence of Diviner's sage (Salvia divinorum).</title>
        <authorList>
            <person name="Ford S.A."/>
            <person name="Ro D.-K."/>
            <person name="Ness R.W."/>
            <person name="Phillips M.A."/>
        </authorList>
    </citation>
    <scope>NUCLEOTIDE SEQUENCE [LARGE SCALE GENOMIC DNA]</scope>
    <source>
        <strain evidence="4">SAF-2024a</strain>
        <tissue evidence="4">Leaf</tissue>
    </source>
</reference>
<evidence type="ECO:0000313" key="4">
    <source>
        <dbReference type="EMBL" id="KAL1552463.1"/>
    </source>
</evidence>
<dbReference type="InterPro" id="IPR029481">
    <property type="entry name" value="ABC_trans_N"/>
</dbReference>
<feature type="region of interest" description="Disordered" evidence="1">
    <location>
        <begin position="1"/>
        <end position="20"/>
    </location>
</feature>
<evidence type="ECO:0000256" key="1">
    <source>
        <dbReference type="SAM" id="MobiDB-lite"/>
    </source>
</evidence>
<dbReference type="PANTHER" id="PTHR48040">
    <property type="entry name" value="PLEIOTROPIC DRUG RESISTANCE PROTEIN 1-LIKE ISOFORM X1"/>
    <property type="match status" value="1"/>
</dbReference>
<comment type="caution">
    <text evidence="4">The sequence shown here is derived from an EMBL/GenBank/DDBJ whole genome shotgun (WGS) entry which is preliminary data.</text>
</comment>
<dbReference type="AlphaFoldDB" id="A0ABD1H7Q2"/>
<accession>A0ABD1H7Q2</accession>
<feature type="domain" description="ABC transporter" evidence="2">
    <location>
        <begin position="142"/>
        <end position="241"/>
    </location>
</feature>
<evidence type="ECO:0000313" key="5">
    <source>
        <dbReference type="Proteomes" id="UP001567538"/>
    </source>
</evidence>
<dbReference type="SUPFAM" id="SSF52540">
    <property type="entry name" value="P-loop containing nucleoside triphosphate hydrolases"/>
    <property type="match status" value="1"/>
</dbReference>